<feature type="region of interest" description="Disordered" evidence="2">
    <location>
        <begin position="203"/>
        <end position="222"/>
    </location>
</feature>
<name>A0A093UU39_TALMA</name>
<evidence type="ECO:0000256" key="3">
    <source>
        <dbReference type="SAM" id="Phobius"/>
    </source>
</evidence>
<evidence type="ECO:0000256" key="1">
    <source>
        <dbReference type="SAM" id="Coils"/>
    </source>
</evidence>
<keyword evidence="3" id="KW-1133">Transmembrane helix</keyword>
<keyword evidence="3" id="KW-0812">Transmembrane</keyword>
<evidence type="ECO:0000256" key="2">
    <source>
        <dbReference type="SAM" id="MobiDB-lite"/>
    </source>
</evidence>
<feature type="transmembrane region" description="Helical" evidence="3">
    <location>
        <begin position="85"/>
        <end position="105"/>
    </location>
</feature>
<protein>
    <submittedName>
        <fullName evidence="4">Nucleolar protein 9</fullName>
    </submittedName>
</protein>
<feature type="region of interest" description="Disordered" evidence="2">
    <location>
        <begin position="357"/>
        <end position="383"/>
    </location>
</feature>
<keyword evidence="1" id="KW-0175">Coiled coil</keyword>
<dbReference type="EMBL" id="JPOX01000066">
    <property type="protein sequence ID" value="KFX41219.1"/>
    <property type="molecule type" value="Genomic_DNA"/>
</dbReference>
<reference evidence="4" key="2">
    <citation type="journal article" date="2014" name="PLoS Genet.">
        <title>Signature gene expression reveals novel clues to the molecular mechanisms of dimorphic transition in Penicillium marneffei.</title>
        <authorList>
            <person name="Yang E."/>
            <person name="Wang G."/>
            <person name="Cai J."/>
            <person name="Woo P.C."/>
            <person name="Lau S.K."/>
            <person name="Yuen K.-Y."/>
            <person name="Chow W.-N."/>
            <person name="Lin X."/>
        </authorList>
    </citation>
    <scope>NUCLEOTIDE SEQUENCE</scope>
    <source>
        <strain evidence="4">PM1</strain>
    </source>
</reference>
<feature type="coiled-coil region" evidence="1">
    <location>
        <begin position="607"/>
        <end position="634"/>
    </location>
</feature>
<dbReference type="AlphaFoldDB" id="A0A093UU39"/>
<gene>
    <name evidence="4" type="ORF">GQ26_0660100</name>
</gene>
<reference key="1">
    <citation type="journal article" date="2014" name="PLoS Genet.">
        <title>Signature Gene Expression Reveals Novel Clues to the Molecular Mechanisms of Dimorphic Transition in Penicillium marneffei.</title>
        <authorList>
            <person name="Yang E."/>
            <person name="Wang G."/>
            <person name="Cai J."/>
            <person name="Woo P.C."/>
            <person name="Lau S.K."/>
            <person name="Yuen K.-Y."/>
            <person name="Chow W.-N."/>
            <person name="Lin X."/>
        </authorList>
    </citation>
    <scope>NUCLEOTIDE SEQUENCE [LARGE SCALE GENOMIC DNA]</scope>
    <source>
        <strain>PM1</strain>
    </source>
</reference>
<dbReference type="HOGENOM" id="CLU_026941_0_0_1"/>
<keyword evidence="3" id="KW-0472">Membrane</keyword>
<proteinExistence type="predicted"/>
<accession>A0A093UU39</accession>
<feature type="compositionally biased region" description="Acidic residues" evidence="2">
    <location>
        <begin position="358"/>
        <end position="381"/>
    </location>
</feature>
<feature type="transmembrane region" description="Helical" evidence="3">
    <location>
        <begin position="111"/>
        <end position="136"/>
    </location>
</feature>
<feature type="transmembrane region" description="Helical" evidence="3">
    <location>
        <begin position="45"/>
        <end position="64"/>
    </location>
</feature>
<evidence type="ECO:0000313" key="4">
    <source>
        <dbReference type="EMBL" id="KFX41219.1"/>
    </source>
</evidence>
<sequence length="665" mass="75068">MTQILHSHASSPRAETQIVVRTRYMIMLEECDRRIPLSHKTLAAVSQWILLAGYLVIPGTFTSLQRSSLLSDASDGIVQMVKNPPLPTILNSLAGFLTTLVNIYSAQDGDWSIMALLTMILTVAVMVVSATLTAYFRFVRLADIEREHEQEMRHAALLRWRTELQQVIPKIKMALVQSVEIPQTLVDAYKEKTKDGKAISTGLFTPESTPEPPQLPQSNNNAKTRAKRISALIKSIEDNETDFGILGVWTTDAFHSRVPALKEILNKETSEEAKRALQKVEQAESSLAEKVASSKAAISRALKNPHMGLVELLEATSDDDLEVKLASWKWLLSPEWNKEPDAEKAMQILLDAIKSYEGEEDDPMEDDPMTDEINDDDEDQPLPEAKVSVSSSFLSELMGSRSVSTKIGVSVSPGSTLDGGKILRYNEYFAQKSKGEDGAQKEKRLPRYNFLIWNDGEYSMKTGKEVGQTAIDGYFKNGKESKLKIGEYYGERRHGITYSRKYFSDLLELTKKTGVDNLLFLGAVRKAPRTPTGRTMPPEHCVIGIRDPNINAEWYEVFTRSAWTKFYGDEAGHRFDDYWKERGQKPSFRVALKDDDTSAPQSSNMENATLRKEIDQIRQEANEIRSMKDDMETRIMAEMQKMTANIMTQMNEMMTRMSAMVNKEE</sequence>
<organism evidence="4">
    <name type="scientific">Talaromyces marneffei PM1</name>
    <dbReference type="NCBI Taxonomy" id="1077442"/>
    <lineage>
        <taxon>Eukaryota</taxon>
        <taxon>Fungi</taxon>
        <taxon>Dikarya</taxon>
        <taxon>Ascomycota</taxon>
        <taxon>Pezizomycotina</taxon>
        <taxon>Eurotiomycetes</taxon>
        <taxon>Eurotiomycetidae</taxon>
        <taxon>Eurotiales</taxon>
        <taxon>Trichocomaceae</taxon>
        <taxon>Talaromyces</taxon>
        <taxon>Talaromyces sect. Talaromyces</taxon>
    </lineage>
</organism>
<comment type="caution">
    <text evidence="4">The sequence shown here is derived from an EMBL/GenBank/DDBJ whole genome shotgun (WGS) entry which is preliminary data.</text>
</comment>